<proteinExistence type="predicted"/>
<dbReference type="Proteomes" id="UP000051530">
    <property type="component" value="Unassembled WGS sequence"/>
</dbReference>
<dbReference type="EMBL" id="LGUB01000058">
    <property type="protein sequence ID" value="KRH94561.1"/>
    <property type="molecule type" value="Genomic_DNA"/>
</dbReference>
<dbReference type="AlphaFoldDB" id="A0A0R0M613"/>
<dbReference type="VEuPathDB" id="MicrosporidiaDB:M153_2110005837"/>
<protein>
    <submittedName>
        <fullName evidence="1">Uncharacterized protein</fullName>
    </submittedName>
</protein>
<name>A0A0R0M613_9MICR</name>
<sequence length="67" mass="8282">MSNEPSPFNHLYDIIYDIQSDFKKLKDENNYLKIRLKIVEEKINKMKEITDKQLEVIRHYERRDQIN</sequence>
<reference evidence="1 2" key="1">
    <citation type="submission" date="2015-07" db="EMBL/GenBank/DDBJ databases">
        <title>The genome of Pseudoloma neurophilia, a relevant intracellular parasite of the zebrafish.</title>
        <authorList>
            <person name="Ndikumana S."/>
            <person name="Pelin A."/>
            <person name="Sanders J."/>
            <person name="Corradi N."/>
        </authorList>
    </citation>
    <scope>NUCLEOTIDE SEQUENCE [LARGE SCALE GENOMIC DNA]</scope>
    <source>
        <strain evidence="1 2">MK1</strain>
    </source>
</reference>
<evidence type="ECO:0000313" key="1">
    <source>
        <dbReference type="EMBL" id="KRH94561.1"/>
    </source>
</evidence>
<keyword evidence="2" id="KW-1185">Reference proteome</keyword>
<gene>
    <name evidence="1" type="ORF">M153_2110005837</name>
</gene>
<organism evidence="1 2">
    <name type="scientific">Pseudoloma neurophilia</name>
    <dbReference type="NCBI Taxonomy" id="146866"/>
    <lineage>
        <taxon>Eukaryota</taxon>
        <taxon>Fungi</taxon>
        <taxon>Fungi incertae sedis</taxon>
        <taxon>Microsporidia</taxon>
        <taxon>Pseudoloma</taxon>
    </lineage>
</organism>
<evidence type="ECO:0000313" key="2">
    <source>
        <dbReference type="Proteomes" id="UP000051530"/>
    </source>
</evidence>
<accession>A0A0R0M613</accession>
<comment type="caution">
    <text evidence="1">The sequence shown here is derived from an EMBL/GenBank/DDBJ whole genome shotgun (WGS) entry which is preliminary data.</text>
</comment>